<evidence type="ECO:0000313" key="2">
    <source>
        <dbReference type="Proteomes" id="UP001149303"/>
    </source>
</evidence>
<proteinExistence type="predicted"/>
<sequence>MSCNTKKPLEWDDDVANLTNKNLKGWLQKAPFNNEWIIDNNDDSYVFTNLEQVFPFMGKFNDFKKDTSKEHANIYEEETVIFKDTLWGESFMYGMLLYQPTELFLKDYYSERGNIIFSGVNASNEVYTASLSETFLYEKNSKYKAAVYWVSCGYKTYLFGFYQQNQLVFEFGFPCKKDNQLEGLEKLKQINTALGLDNKQWENATINDLQINRNPKSFK</sequence>
<evidence type="ECO:0000313" key="1">
    <source>
        <dbReference type="EMBL" id="MDE1207667.1"/>
    </source>
</evidence>
<dbReference type="Proteomes" id="UP001149303">
    <property type="component" value="Unassembled WGS sequence"/>
</dbReference>
<dbReference type="EMBL" id="JAIWJY010000009">
    <property type="protein sequence ID" value="MDE1207667.1"/>
    <property type="molecule type" value="Genomic_DNA"/>
</dbReference>
<gene>
    <name evidence="1" type="ORF">LCI24_12760</name>
</gene>
<keyword evidence="2" id="KW-1185">Reference proteome</keyword>
<comment type="caution">
    <text evidence="1">The sequence shown here is derived from an EMBL/GenBank/DDBJ whole genome shotgun (WGS) entry which is preliminary data.</text>
</comment>
<reference evidence="1" key="1">
    <citation type="submission" date="2021-09" db="EMBL/GenBank/DDBJ databases">
        <authorList>
            <person name="Smyrli M."/>
        </authorList>
    </citation>
    <scope>NUCLEOTIDE SEQUENCE</scope>
    <source>
        <strain evidence="1">LAR25</strain>
    </source>
</reference>
<accession>A0A9X4EVW3</accession>
<protein>
    <submittedName>
        <fullName evidence="1">Uncharacterized protein</fullName>
    </submittedName>
</protein>
<dbReference type="RefSeq" id="WP_274640724.1">
    <property type="nucleotide sequence ID" value="NZ_JAIWJY010000009.1"/>
</dbReference>
<name>A0A9X4EVW3_9FLAO</name>
<organism evidence="1 2">
    <name type="scientific">Tenacibaculum larymnensis</name>
    <dbReference type="NCBI Taxonomy" id="2878201"/>
    <lineage>
        <taxon>Bacteria</taxon>
        <taxon>Pseudomonadati</taxon>
        <taxon>Bacteroidota</taxon>
        <taxon>Flavobacteriia</taxon>
        <taxon>Flavobacteriales</taxon>
        <taxon>Flavobacteriaceae</taxon>
        <taxon>Tenacibaculum</taxon>
    </lineage>
</organism>
<dbReference type="AlphaFoldDB" id="A0A9X4EVW3"/>